<dbReference type="SMART" id="SM00912">
    <property type="entry name" value="Haemagg_act"/>
    <property type="match status" value="1"/>
</dbReference>
<keyword evidence="1" id="KW-0732">Signal</keyword>
<dbReference type="NCBIfam" id="TIGR01901">
    <property type="entry name" value="adhes_NPXG"/>
    <property type="match status" value="1"/>
</dbReference>
<keyword evidence="3" id="KW-0325">Glycoprotein</keyword>
<dbReference type="InterPro" id="IPR011050">
    <property type="entry name" value="Pectin_lyase_fold/virulence"/>
</dbReference>
<dbReference type="InterPro" id="IPR012334">
    <property type="entry name" value="Pectin_lyas_fold"/>
</dbReference>
<protein>
    <submittedName>
        <fullName evidence="5">Filamentous hemagglutinin N-terminal domain-containing protein</fullName>
    </submittedName>
</protein>
<dbReference type="PROSITE" id="PS51470">
    <property type="entry name" value="FG_GAP"/>
    <property type="match status" value="1"/>
</dbReference>
<evidence type="ECO:0000256" key="3">
    <source>
        <dbReference type="ARBA" id="ARBA00023180"/>
    </source>
</evidence>
<evidence type="ECO:0000256" key="1">
    <source>
        <dbReference type="ARBA" id="ARBA00022729"/>
    </source>
</evidence>
<dbReference type="SUPFAM" id="SSF51126">
    <property type="entry name" value="Pectin lyase-like"/>
    <property type="match status" value="1"/>
</dbReference>
<dbReference type="InterPro" id="IPR028994">
    <property type="entry name" value="Integrin_alpha_N"/>
</dbReference>
<dbReference type="PANTHER" id="PTHR36220:SF1">
    <property type="entry name" value="GAMMA TUBULIN COMPLEX COMPONENT C-TERMINAL DOMAIN-CONTAINING PROTEIN"/>
    <property type="match status" value="1"/>
</dbReference>
<gene>
    <name evidence="5" type="ORF">KME25_29760</name>
</gene>
<dbReference type="Proteomes" id="UP000753908">
    <property type="component" value="Unassembled WGS sequence"/>
</dbReference>
<name>A0A951PRA1_9CYAN</name>
<sequence>MKSAWVYQLWLFFILPLSLTSSFGATLLSLTLDAFSPSVAIAQPITSTADGTGTVVTADGNNFQIDGGTLSGDGANLFHSFQQFGLSEGQIADFLSNPQIQNILARVKGNDPSLINGLIQVSGGNSNLFLMNPAGIIFGENARLNVPADFTATTATSIGFAGDNWFNAFGKNDYQKLIGTPTHLAFDLFQPGTVINAGNLAVLEGQNLNLLGGSVINTGQLIAPSGNITVAALPGENLVKISQTGHLLSLEIEPPRTATGQWLQITPPDLPALLTGAVGSVETGLSITQTGTVQLNDSGTTLLTTTGTTIASGTLDASNPAPGHRGGTVNVLGDKVGIFNANINASGARGGGAVLLGGGYQGQGTVPNASQTLISEDSVIAADALRNGDGGQVIVWADEMSRFYGNISARGGAKSGDGGTVEVSGKELLIFTGLVDAGAARGEPGRLLLDPKNITITDATNPLATFLSPTPATDNLFSYSLAAYGTNLLIGDFLDDPGGLARAGSAYLFDGSTGELVLTFDNPTPEPLDEFGFSVAVVGANVLIGAQGDSTGAEAAGSAYLFDGNTGELRLTLNNPEPEGFDRFGWSVAEAGANLLVGAPLDDPGGLVDAGSAYLFDGDTGTLLFTFTSPILKAAELFGWSMAGVGNNILIGAPDHIPDFDIGKTVAGPGSAYLFDGDTRGLLLPIRG</sequence>
<dbReference type="SUPFAM" id="SSF50998">
    <property type="entry name" value="Quinoprotein alcohol dehydrogenase-like"/>
    <property type="match status" value="1"/>
</dbReference>
<feature type="domain" description="Filamentous haemagglutinin FhaB/tRNA nuclease CdiA-like TPS" evidence="4">
    <location>
        <begin position="47"/>
        <end position="161"/>
    </location>
</feature>
<keyword evidence="2" id="KW-0677">Repeat</keyword>
<dbReference type="Pfam" id="PF05860">
    <property type="entry name" value="TPS"/>
    <property type="match status" value="1"/>
</dbReference>
<dbReference type="EMBL" id="JAHHIF010000065">
    <property type="protein sequence ID" value="MBW4548585.1"/>
    <property type="molecule type" value="Genomic_DNA"/>
</dbReference>
<reference evidence="5" key="2">
    <citation type="journal article" date="2022" name="Microbiol. Resour. Announc.">
        <title>Metagenome Sequencing to Explore Phylogenomics of Terrestrial Cyanobacteria.</title>
        <authorList>
            <person name="Ward R.D."/>
            <person name="Stajich J.E."/>
            <person name="Johansen J.R."/>
            <person name="Huntemann M."/>
            <person name="Clum A."/>
            <person name="Foster B."/>
            <person name="Foster B."/>
            <person name="Roux S."/>
            <person name="Palaniappan K."/>
            <person name="Varghese N."/>
            <person name="Mukherjee S."/>
            <person name="Reddy T.B.K."/>
            <person name="Daum C."/>
            <person name="Copeland A."/>
            <person name="Chen I.A."/>
            <person name="Ivanova N.N."/>
            <person name="Kyrpides N.C."/>
            <person name="Shapiro N."/>
            <person name="Eloe-Fadrosh E.A."/>
            <person name="Pietrasiak N."/>
        </authorList>
    </citation>
    <scope>NUCLEOTIDE SEQUENCE</scope>
    <source>
        <strain evidence="5">CPER-KK1</strain>
    </source>
</reference>
<evidence type="ECO:0000256" key="2">
    <source>
        <dbReference type="ARBA" id="ARBA00022737"/>
    </source>
</evidence>
<dbReference type="InterPro" id="IPR011047">
    <property type="entry name" value="Quinoprotein_ADH-like_sf"/>
</dbReference>
<dbReference type="InterPro" id="IPR008638">
    <property type="entry name" value="FhaB/CdiA-like_TPS"/>
</dbReference>
<dbReference type="InterPro" id="IPR013517">
    <property type="entry name" value="FG-GAP"/>
</dbReference>
<evidence type="ECO:0000313" key="5">
    <source>
        <dbReference type="EMBL" id="MBW4548585.1"/>
    </source>
</evidence>
<proteinExistence type="predicted"/>
<dbReference type="AlphaFoldDB" id="A0A951PRA1"/>
<evidence type="ECO:0000313" key="6">
    <source>
        <dbReference type="Proteomes" id="UP000753908"/>
    </source>
</evidence>
<reference evidence="5" key="1">
    <citation type="submission" date="2021-05" db="EMBL/GenBank/DDBJ databases">
        <authorList>
            <person name="Pietrasiak N."/>
            <person name="Ward R."/>
            <person name="Stajich J.E."/>
            <person name="Kurbessoian T."/>
        </authorList>
    </citation>
    <scope>NUCLEOTIDE SEQUENCE</scope>
    <source>
        <strain evidence="5">CPER-KK1</strain>
    </source>
</reference>
<evidence type="ECO:0000259" key="4">
    <source>
        <dbReference type="SMART" id="SM00912"/>
    </source>
</evidence>
<dbReference type="Gene3D" id="2.130.10.130">
    <property type="entry name" value="Integrin alpha, N-terminal"/>
    <property type="match status" value="1"/>
</dbReference>
<accession>A0A951PRA1</accession>
<dbReference type="PANTHER" id="PTHR36220">
    <property type="entry name" value="UNNAMED PRODUCT"/>
    <property type="match status" value="1"/>
</dbReference>
<dbReference type="Pfam" id="PF14312">
    <property type="entry name" value="FG-GAP_2"/>
    <property type="match status" value="2"/>
</dbReference>
<dbReference type="SMART" id="SM00191">
    <property type="entry name" value="Int_alpha"/>
    <property type="match status" value="3"/>
</dbReference>
<organism evidence="5 6">
    <name type="scientific">Symplocastrum torsivum CPER-KK1</name>
    <dbReference type="NCBI Taxonomy" id="450513"/>
    <lineage>
        <taxon>Bacteria</taxon>
        <taxon>Bacillati</taxon>
        <taxon>Cyanobacteriota</taxon>
        <taxon>Cyanophyceae</taxon>
        <taxon>Oscillatoriophycideae</taxon>
        <taxon>Oscillatoriales</taxon>
        <taxon>Microcoleaceae</taxon>
        <taxon>Symplocastrum</taxon>
    </lineage>
</organism>
<dbReference type="InterPro" id="IPR013519">
    <property type="entry name" value="Int_alpha_beta-p"/>
</dbReference>
<comment type="caution">
    <text evidence="5">The sequence shown here is derived from an EMBL/GenBank/DDBJ whole genome shotgun (WGS) entry which is preliminary data.</text>
</comment>
<dbReference type="Gene3D" id="2.160.20.10">
    <property type="entry name" value="Single-stranded right-handed beta-helix, Pectin lyase-like"/>
    <property type="match status" value="1"/>
</dbReference>